<dbReference type="RefSeq" id="WP_010600439.1">
    <property type="nucleotide sequence ID" value="NZ_JAPJUH010000001.1"/>
</dbReference>
<gene>
    <name evidence="2" type="ORF">OQZ29_00120</name>
</gene>
<dbReference type="CDD" id="cd23763">
    <property type="entry name" value="ASKHA_ATPase_ROK"/>
    <property type="match status" value="1"/>
</dbReference>
<comment type="caution">
    <text evidence="2">The sequence shown here is derived from an EMBL/GenBank/DDBJ whole genome shotgun (WGS) entry which is preliminary data.</text>
</comment>
<reference evidence="2" key="1">
    <citation type="submission" date="2022-11" db="EMBL/GenBank/DDBJ databases">
        <authorList>
            <person name="Graham C."/>
            <person name="Newman J.D."/>
        </authorList>
    </citation>
    <scope>NUCLEOTIDE SEQUENCE</scope>
    <source>
        <strain evidence="2">DSM 19486</strain>
    </source>
</reference>
<proteinExistence type="inferred from homology"/>
<dbReference type="InterPro" id="IPR000600">
    <property type="entry name" value="ROK"/>
</dbReference>
<dbReference type="PANTHER" id="PTHR18964:SF149">
    <property type="entry name" value="BIFUNCTIONAL UDP-N-ACETYLGLUCOSAMINE 2-EPIMERASE_N-ACETYLMANNOSAMINE KINASE"/>
    <property type="match status" value="1"/>
</dbReference>
<evidence type="ECO:0000313" key="2">
    <source>
        <dbReference type="EMBL" id="MCX3263136.1"/>
    </source>
</evidence>
<comment type="similarity">
    <text evidence="1">Belongs to the ROK (NagC/XylR) family.</text>
</comment>
<dbReference type="AlphaFoldDB" id="A0A9X3DBM8"/>
<dbReference type="Gene3D" id="3.30.420.40">
    <property type="match status" value="3"/>
</dbReference>
<dbReference type="SUPFAM" id="SSF53067">
    <property type="entry name" value="Actin-like ATPase domain"/>
    <property type="match status" value="1"/>
</dbReference>
<evidence type="ECO:0000313" key="3">
    <source>
        <dbReference type="Proteomes" id="UP001142592"/>
    </source>
</evidence>
<dbReference type="EMBL" id="JAPJUH010000001">
    <property type="protein sequence ID" value="MCX3263136.1"/>
    <property type="molecule type" value="Genomic_DNA"/>
</dbReference>
<name>A0A9X3DBM8_9SPHI</name>
<protein>
    <submittedName>
        <fullName evidence="2">ROK family protein</fullName>
    </submittedName>
</protein>
<keyword evidence="3" id="KW-1185">Reference proteome</keyword>
<dbReference type="InterPro" id="IPR043129">
    <property type="entry name" value="ATPase_NBD"/>
</dbReference>
<accession>A0A9X3DBM8</accession>
<dbReference type="Proteomes" id="UP001142592">
    <property type="component" value="Unassembled WGS sequence"/>
</dbReference>
<sequence>MNDTIVLGVDIGGSHITAALVNTSNGTILEGSMQREKIDSSAGAEDIIQAWTAVMNQSLRFAANSGKIAIAMPGPFDYQNGISYMKSMGKYDALYGMNVRNLLLNQLSGHISKICFINDAGCFLQGEVSHGPAAGYDEVVGFTLGTGFGSAVAKNGQALDADFWCHPFMGGICEDFFSSRWFVSTYNNYSGLRVNNVKELIFNVDLGGPLLQVFDEFSINMGVFLTQLYKKHQYDCVVLGGNISNASTLFLPQLKYYLKTMAITAPVYISSKGETAALIGAACSVYMD</sequence>
<dbReference type="PANTHER" id="PTHR18964">
    <property type="entry name" value="ROK (REPRESSOR, ORF, KINASE) FAMILY"/>
    <property type="match status" value="1"/>
</dbReference>
<organism evidence="2 3">
    <name type="scientific">Pedobacter agri</name>
    <dbReference type="NCBI Taxonomy" id="454586"/>
    <lineage>
        <taxon>Bacteria</taxon>
        <taxon>Pseudomonadati</taxon>
        <taxon>Bacteroidota</taxon>
        <taxon>Sphingobacteriia</taxon>
        <taxon>Sphingobacteriales</taxon>
        <taxon>Sphingobacteriaceae</taxon>
        <taxon>Pedobacter</taxon>
    </lineage>
</organism>
<evidence type="ECO:0000256" key="1">
    <source>
        <dbReference type="ARBA" id="ARBA00006479"/>
    </source>
</evidence>
<dbReference type="Pfam" id="PF00480">
    <property type="entry name" value="ROK"/>
    <property type="match status" value="1"/>
</dbReference>